<dbReference type="InterPro" id="IPR012677">
    <property type="entry name" value="Nucleotide-bd_a/b_plait_sf"/>
</dbReference>
<dbReference type="FunFam" id="3.30.70.330:FF:000028">
    <property type="entry name" value="Putative serine/arginine-rich splicing factor 4"/>
    <property type="match status" value="1"/>
</dbReference>
<keyword evidence="5" id="KW-0677">Repeat</keyword>
<comment type="subcellular location">
    <subcellularLocation>
        <location evidence="1">Nucleus</location>
    </subcellularLocation>
</comment>
<dbReference type="PANTHER" id="PTHR23003">
    <property type="entry name" value="RNA RECOGNITION MOTIF RRM DOMAIN CONTAINING PROTEIN"/>
    <property type="match status" value="1"/>
</dbReference>
<keyword evidence="3" id="KW-0597">Phosphoprotein</keyword>
<feature type="compositionally biased region" description="Gly residues" evidence="9">
    <location>
        <begin position="85"/>
        <end position="97"/>
    </location>
</feature>
<dbReference type="InterPro" id="IPR035979">
    <property type="entry name" value="RBD_domain_sf"/>
</dbReference>
<dbReference type="Gene3D" id="3.30.70.330">
    <property type="match status" value="2"/>
</dbReference>
<dbReference type="SUPFAM" id="SSF54928">
    <property type="entry name" value="RNA-binding domain, RBD"/>
    <property type="match status" value="1"/>
</dbReference>
<evidence type="ECO:0000313" key="11">
    <source>
        <dbReference type="Proteomes" id="UP001152795"/>
    </source>
</evidence>
<dbReference type="GO" id="GO:0006397">
    <property type="term" value="P:mRNA processing"/>
    <property type="evidence" value="ECO:0007669"/>
    <property type="project" value="UniProtKB-KW"/>
</dbReference>
<comment type="similarity">
    <text evidence="2">Belongs to the splicing factor SR family.</text>
</comment>
<dbReference type="GO" id="GO:0005737">
    <property type="term" value="C:cytoplasm"/>
    <property type="evidence" value="ECO:0007669"/>
    <property type="project" value="TreeGrafter"/>
</dbReference>
<dbReference type="OrthoDB" id="1099063at2759"/>
<dbReference type="GO" id="GO:0008380">
    <property type="term" value="P:RNA splicing"/>
    <property type="evidence" value="ECO:0007669"/>
    <property type="project" value="UniProtKB-KW"/>
</dbReference>
<feature type="compositionally biased region" description="Low complexity" evidence="9">
    <location>
        <begin position="245"/>
        <end position="259"/>
    </location>
</feature>
<dbReference type="EMBL" id="CACRXK020005085">
    <property type="protein sequence ID" value="CAB4005065.1"/>
    <property type="molecule type" value="Genomic_DNA"/>
</dbReference>
<evidence type="ECO:0000256" key="4">
    <source>
        <dbReference type="ARBA" id="ARBA00022664"/>
    </source>
</evidence>
<keyword evidence="11" id="KW-1185">Reference proteome</keyword>
<dbReference type="Proteomes" id="UP001152795">
    <property type="component" value="Unassembled WGS sequence"/>
</dbReference>
<evidence type="ECO:0000256" key="5">
    <source>
        <dbReference type="ARBA" id="ARBA00022737"/>
    </source>
</evidence>
<keyword evidence="4" id="KW-0507">mRNA processing</keyword>
<dbReference type="CDD" id="cd12339">
    <property type="entry name" value="RRM2_SRSF1_4_like"/>
    <property type="match status" value="1"/>
</dbReference>
<evidence type="ECO:0000256" key="8">
    <source>
        <dbReference type="ARBA" id="ARBA00023242"/>
    </source>
</evidence>
<comment type="caution">
    <text evidence="10">The sequence shown here is derived from an EMBL/GenBank/DDBJ whole genome shotgun (WGS) entry which is preliminary data.</text>
</comment>
<evidence type="ECO:0000256" key="6">
    <source>
        <dbReference type="ARBA" id="ARBA00022884"/>
    </source>
</evidence>
<dbReference type="PANTHER" id="PTHR23003:SF51">
    <property type="entry name" value="SERINE-ARGININE PROTEIN 55"/>
    <property type="match status" value="1"/>
</dbReference>
<gene>
    <name evidence="10" type="ORF">PACLA_8A015730</name>
</gene>
<dbReference type="SMART" id="SM00360">
    <property type="entry name" value="RRM"/>
    <property type="match status" value="2"/>
</dbReference>
<keyword evidence="7" id="KW-0508">mRNA splicing</keyword>
<sequence>MSRDRERGSRVFIGRLPHRADKRDIEKFFKGYGRIQDIHLKLGYAFIEFEDSRDADDAVHDLNNKDLLGDRVTVEHARPSRSGGYRSGGGGGGGGGYDRGRRDYGGRSGGGGGFTFRDKYGSPYNTEWRVVVENLSTRAGWQDLKDYMRQVGDVTFSQCHKDRAGEGVVEFSCEDDMKRAIRKLDGTELMGKRLKLTESKGTVPGGRRRSRSRSPKRSRSPRRSPSRSPKRSKSASRSPRRDSRSPSPNRGSPRRSASPQKRDGDAD</sequence>
<dbReference type="Pfam" id="PF00076">
    <property type="entry name" value="RRM_1"/>
    <property type="match status" value="2"/>
</dbReference>
<proteinExistence type="inferred from homology"/>
<dbReference type="GO" id="GO:0005634">
    <property type="term" value="C:nucleus"/>
    <property type="evidence" value="ECO:0007669"/>
    <property type="project" value="UniProtKB-SubCell"/>
</dbReference>
<evidence type="ECO:0000256" key="9">
    <source>
        <dbReference type="SAM" id="MobiDB-lite"/>
    </source>
</evidence>
<evidence type="ECO:0000256" key="3">
    <source>
        <dbReference type="ARBA" id="ARBA00022553"/>
    </source>
</evidence>
<dbReference type="GO" id="GO:0003729">
    <property type="term" value="F:mRNA binding"/>
    <property type="evidence" value="ECO:0007669"/>
    <property type="project" value="TreeGrafter"/>
</dbReference>
<reference evidence="10" key="1">
    <citation type="submission" date="2020-04" db="EMBL/GenBank/DDBJ databases">
        <authorList>
            <person name="Alioto T."/>
            <person name="Alioto T."/>
            <person name="Gomez Garrido J."/>
        </authorList>
    </citation>
    <scope>NUCLEOTIDE SEQUENCE</scope>
    <source>
        <strain evidence="10">A484AB</strain>
    </source>
</reference>
<keyword evidence="6" id="KW-0694">RNA-binding</keyword>
<evidence type="ECO:0000256" key="2">
    <source>
        <dbReference type="ARBA" id="ARBA00010269"/>
    </source>
</evidence>
<dbReference type="CDD" id="cd12337">
    <property type="entry name" value="RRM1_SRSF4_like"/>
    <property type="match status" value="1"/>
</dbReference>
<accession>A0A6S7HGI7</accession>
<evidence type="ECO:0000256" key="1">
    <source>
        <dbReference type="ARBA" id="ARBA00004123"/>
    </source>
</evidence>
<feature type="region of interest" description="Disordered" evidence="9">
    <location>
        <begin position="73"/>
        <end position="112"/>
    </location>
</feature>
<dbReference type="AlphaFoldDB" id="A0A6S7HGI7"/>
<dbReference type="InterPro" id="IPR000504">
    <property type="entry name" value="RRM_dom"/>
</dbReference>
<dbReference type="PROSITE" id="PS50102">
    <property type="entry name" value="RRM"/>
    <property type="match status" value="2"/>
</dbReference>
<feature type="compositionally biased region" description="Basic residues" evidence="9">
    <location>
        <begin position="206"/>
        <end position="234"/>
    </location>
</feature>
<organism evidence="10 11">
    <name type="scientific">Paramuricea clavata</name>
    <name type="common">Red gorgonian</name>
    <name type="synonym">Violescent sea-whip</name>
    <dbReference type="NCBI Taxonomy" id="317549"/>
    <lineage>
        <taxon>Eukaryota</taxon>
        <taxon>Metazoa</taxon>
        <taxon>Cnidaria</taxon>
        <taxon>Anthozoa</taxon>
        <taxon>Octocorallia</taxon>
        <taxon>Malacalcyonacea</taxon>
        <taxon>Plexauridae</taxon>
        <taxon>Paramuricea</taxon>
    </lineage>
</organism>
<evidence type="ECO:0000256" key="7">
    <source>
        <dbReference type="ARBA" id="ARBA00023187"/>
    </source>
</evidence>
<dbReference type="InterPro" id="IPR050374">
    <property type="entry name" value="RRT5_SRSF_SR"/>
</dbReference>
<keyword evidence="8" id="KW-0539">Nucleus</keyword>
<evidence type="ECO:0000313" key="10">
    <source>
        <dbReference type="EMBL" id="CAB4005065.1"/>
    </source>
</evidence>
<feature type="region of interest" description="Disordered" evidence="9">
    <location>
        <begin position="194"/>
        <end position="267"/>
    </location>
</feature>
<name>A0A6S7HGI7_PARCT</name>
<protein>
    <submittedName>
        <fullName evidence="10">Serine arginine-rich splicing factor 6-like isoform X1</fullName>
    </submittedName>
</protein>